<feature type="chain" id="PRO_5004053587" evidence="1">
    <location>
        <begin position="17"/>
        <end position="122"/>
    </location>
</feature>
<evidence type="ECO:0000256" key="1">
    <source>
        <dbReference type="SAM" id="SignalP"/>
    </source>
</evidence>
<feature type="signal peptide" evidence="1">
    <location>
        <begin position="1"/>
        <end position="16"/>
    </location>
</feature>
<reference evidence="2" key="1">
    <citation type="submission" date="2012-02" db="EMBL/GenBank/DDBJ databases">
        <title>The genome of the ctenophore, Pleurobrachia bachei.</title>
        <authorList>
            <person name="Kohn A.B."/>
            <person name="Citarella M."/>
            <person name="Moroz L.L."/>
        </authorList>
    </citation>
    <scope>NUCLEOTIDE SEQUENCE</scope>
</reference>
<organism evidence="2">
    <name type="scientific">Pleurobrachia bachei</name>
    <name type="common">Sea gooseberry</name>
    <dbReference type="NCBI Taxonomy" id="34499"/>
    <lineage>
        <taxon>Eukaryota</taxon>
        <taxon>Metazoa</taxon>
        <taxon>Ctenophora</taxon>
        <taxon>Tentaculata</taxon>
        <taxon>Cydippida</taxon>
        <taxon>Pleurobrachiidae</taxon>
        <taxon>Pleurobrachia</taxon>
    </lineage>
</organism>
<dbReference type="EMBL" id="JQ700340">
    <property type="protein sequence ID" value="AFK75440.1"/>
    <property type="molecule type" value="mRNA"/>
</dbReference>
<evidence type="ECO:0000313" key="2">
    <source>
        <dbReference type="EMBL" id="AFK75440.1"/>
    </source>
</evidence>
<protein>
    <submittedName>
        <fullName evidence="2">Putative secretory peptide-30</fullName>
    </submittedName>
</protein>
<keyword evidence="1" id="KW-0732">Signal</keyword>
<accession>M4H1W0</accession>
<sequence>MKSALVFLVLVAATSSLCIWHKWNCNEDNGCGGFYGCSYGCEEGRCASSCMGACAAIEYGKYPEGCCTECKEWCFLEGSDGGDIAVLQMLTVCHSRITSAMDGVLPSRSWDDFLRNGSNSLN</sequence>
<dbReference type="AlphaFoldDB" id="M4H1W0"/>
<name>M4H1W0_PLEBA</name>
<proteinExistence type="evidence at transcript level"/>